<dbReference type="GO" id="GO:0003677">
    <property type="term" value="F:DNA binding"/>
    <property type="evidence" value="ECO:0007669"/>
    <property type="project" value="UniProtKB-KW"/>
</dbReference>
<comment type="caution">
    <text evidence="2">The sequence shown here is derived from an EMBL/GenBank/DDBJ whole genome shotgun (WGS) entry which is preliminary data.</text>
</comment>
<name>A0A2P6PDE7_ROSCH</name>
<feature type="region of interest" description="Disordered" evidence="1">
    <location>
        <begin position="51"/>
        <end position="86"/>
    </location>
</feature>
<feature type="region of interest" description="Disordered" evidence="1">
    <location>
        <begin position="140"/>
        <end position="176"/>
    </location>
</feature>
<evidence type="ECO:0000313" key="2">
    <source>
        <dbReference type="EMBL" id="PRQ19940.1"/>
    </source>
</evidence>
<dbReference type="Gramene" id="PRQ19940">
    <property type="protein sequence ID" value="PRQ19940"/>
    <property type="gene ID" value="RchiOBHm_Chr7g0222751"/>
</dbReference>
<keyword evidence="2" id="KW-0371">Homeobox</keyword>
<dbReference type="Proteomes" id="UP000238479">
    <property type="component" value="Chromosome 7"/>
</dbReference>
<feature type="compositionally biased region" description="Basic and acidic residues" evidence="1">
    <location>
        <begin position="277"/>
        <end position="290"/>
    </location>
</feature>
<proteinExistence type="predicted"/>
<organism evidence="2 3">
    <name type="scientific">Rosa chinensis</name>
    <name type="common">China rose</name>
    <dbReference type="NCBI Taxonomy" id="74649"/>
    <lineage>
        <taxon>Eukaryota</taxon>
        <taxon>Viridiplantae</taxon>
        <taxon>Streptophyta</taxon>
        <taxon>Embryophyta</taxon>
        <taxon>Tracheophyta</taxon>
        <taxon>Spermatophyta</taxon>
        <taxon>Magnoliopsida</taxon>
        <taxon>eudicotyledons</taxon>
        <taxon>Gunneridae</taxon>
        <taxon>Pentapetalae</taxon>
        <taxon>rosids</taxon>
        <taxon>fabids</taxon>
        <taxon>Rosales</taxon>
        <taxon>Rosaceae</taxon>
        <taxon>Rosoideae</taxon>
        <taxon>Rosoideae incertae sedis</taxon>
        <taxon>Rosa</taxon>
    </lineage>
</organism>
<dbReference type="PANTHER" id="PTHR47430:SF4">
    <property type="entry name" value="GB|AAC33480.1"/>
    <property type="match status" value="1"/>
</dbReference>
<feature type="compositionally biased region" description="Basic residues" evidence="1">
    <location>
        <begin position="145"/>
        <end position="156"/>
    </location>
</feature>
<feature type="region of interest" description="Disordered" evidence="1">
    <location>
        <begin position="208"/>
        <end position="325"/>
    </location>
</feature>
<dbReference type="PANTHER" id="PTHR47430">
    <property type="entry name" value="GB|AAC33480.1"/>
    <property type="match status" value="1"/>
</dbReference>
<dbReference type="AlphaFoldDB" id="A0A2P6PDE7"/>
<evidence type="ECO:0000313" key="3">
    <source>
        <dbReference type="Proteomes" id="UP000238479"/>
    </source>
</evidence>
<dbReference type="OMA" id="EKEEETX"/>
<protein>
    <submittedName>
        <fullName evidence="2">Putative Homeobox domain-containing protein</fullName>
    </submittedName>
</protein>
<feature type="compositionally biased region" description="Basic residues" evidence="1">
    <location>
        <begin position="16"/>
        <end position="27"/>
    </location>
</feature>
<keyword evidence="3" id="KW-1185">Reference proteome</keyword>
<dbReference type="EMBL" id="PDCK01000045">
    <property type="protein sequence ID" value="PRQ19940.1"/>
    <property type="molecule type" value="Genomic_DNA"/>
</dbReference>
<sequence>MGRKERTPLEFESGKEKKKHKEKRKEKAKKDELERNSSVLEVCGDKMGKEVEGLKYDKTGGNHMNSGEEAKKKKKRRREKEGNDMVIDMINKKELINDGEKSVGKTVEKVDSTGSVKKTQKILEDGKVGVATEYGDVAQINNKGGNKKKKEKKGKREKTGGELVPDVTSDGTEAGVASNRLDGHIVAENMGTGSSETCIRNMEAVDVDGGKTRKKKAKANTLVNGEDSSRNVEVVNVEDGKKRKKAKSEKHVVEDCNRKSEAVNVGNSKKRKKSKSEKRGIAEICNEDKKKARSSKGSLIAQKSIGAPDNSEKSTPKKASKRVSFADDVEVFSPSDGPNDEHEDLVRGKRFSEEEDKIVKEAVLRYIEEHALGDDGLNMVLRCKSHPEVKNHPELKNCWKDIGAALPWRPFKSVYYRAHILFERAEKRIWDPRRVRRGKEVP</sequence>
<feature type="compositionally biased region" description="Basic and acidic residues" evidence="1">
    <location>
        <begin position="51"/>
        <end position="71"/>
    </location>
</feature>
<keyword evidence="2" id="KW-0238">DNA-binding</keyword>
<accession>A0A2P6PDE7</accession>
<dbReference type="STRING" id="74649.A0A2P6PDE7"/>
<feature type="region of interest" description="Disordered" evidence="1">
    <location>
        <begin position="1"/>
        <end position="35"/>
    </location>
</feature>
<feature type="compositionally biased region" description="Basic and acidic residues" evidence="1">
    <location>
        <begin position="249"/>
        <end position="261"/>
    </location>
</feature>
<reference evidence="2 3" key="1">
    <citation type="journal article" date="2018" name="Nat. Genet.">
        <title>The Rosa genome provides new insights in the design of modern roses.</title>
        <authorList>
            <person name="Bendahmane M."/>
        </authorList>
    </citation>
    <scope>NUCLEOTIDE SEQUENCE [LARGE SCALE GENOMIC DNA]</scope>
    <source>
        <strain evidence="3">cv. Old Blush</strain>
    </source>
</reference>
<evidence type="ECO:0000256" key="1">
    <source>
        <dbReference type="SAM" id="MobiDB-lite"/>
    </source>
</evidence>
<gene>
    <name evidence="2" type="ORF">RchiOBHm_Chr7g0222751</name>
</gene>
<feature type="compositionally biased region" description="Basic and acidic residues" evidence="1">
    <location>
        <begin position="1"/>
        <end position="15"/>
    </location>
</feature>